<evidence type="ECO:0000313" key="2">
    <source>
        <dbReference type="Proteomes" id="UP000308671"/>
    </source>
</evidence>
<reference evidence="1 2" key="1">
    <citation type="submission" date="2017-12" db="EMBL/GenBank/DDBJ databases">
        <title>Comparative genomics of Botrytis spp.</title>
        <authorList>
            <person name="Valero-Jimenez C.A."/>
            <person name="Tapia P."/>
            <person name="Veloso J."/>
            <person name="Silva-Moreno E."/>
            <person name="Staats M."/>
            <person name="Valdes J.H."/>
            <person name="Van Kan J.A.L."/>
        </authorList>
    </citation>
    <scope>NUCLEOTIDE SEQUENCE [LARGE SCALE GENOMIC DNA]</scope>
    <source>
        <strain evidence="1 2">MUCL435</strain>
    </source>
</reference>
<dbReference type="Proteomes" id="UP000308671">
    <property type="component" value="Unassembled WGS sequence"/>
</dbReference>
<name>A0A4V4HTE0_9HELO</name>
<comment type="caution">
    <text evidence="1">The sequence shown here is derived from an EMBL/GenBank/DDBJ whole genome shotgun (WGS) entry which is preliminary data.</text>
</comment>
<dbReference type="AlphaFoldDB" id="A0A4V4HTE0"/>
<dbReference type="OrthoDB" id="3524715at2759"/>
<evidence type="ECO:0000313" key="1">
    <source>
        <dbReference type="EMBL" id="THV45176.1"/>
    </source>
</evidence>
<accession>A0A4V4HTE0</accession>
<organism evidence="1 2">
    <name type="scientific">Botrytis galanthina</name>
    <dbReference type="NCBI Taxonomy" id="278940"/>
    <lineage>
        <taxon>Eukaryota</taxon>
        <taxon>Fungi</taxon>
        <taxon>Dikarya</taxon>
        <taxon>Ascomycota</taxon>
        <taxon>Pezizomycotina</taxon>
        <taxon>Leotiomycetes</taxon>
        <taxon>Helotiales</taxon>
        <taxon>Sclerotiniaceae</taxon>
        <taxon>Botrytis</taxon>
    </lineage>
</organism>
<protein>
    <submittedName>
        <fullName evidence="1">Uncharacterized protein</fullName>
    </submittedName>
</protein>
<sequence length="106" mass="12583">MPRYTPSHNVVHPEIFIDFESHYRELYDLVLHYRNALANDSILGILRSALDDVVVRIEEALRLKTLVVRCHFYGRSRLRGKYKQLIRTLRAIQTDLLECMYNYDGN</sequence>
<keyword evidence="2" id="KW-1185">Reference proteome</keyword>
<dbReference type="EMBL" id="PQXL01000520">
    <property type="protein sequence ID" value="THV45176.1"/>
    <property type="molecule type" value="Genomic_DNA"/>
</dbReference>
<gene>
    <name evidence="1" type="ORF">BGAL_0521g00100</name>
</gene>
<proteinExistence type="predicted"/>